<dbReference type="RefSeq" id="WP_194116300.1">
    <property type="nucleotide sequence ID" value="NZ_JADFUA010000005.1"/>
</dbReference>
<protein>
    <submittedName>
        <fullName evidence="1">DUF1857 family protein</fullName>
    </submittedName>
</protein>
<dbReference type="Proteomes" id="UP000604481">
    <property type="component" value="Unassembled WGS sequence"/>
</dbReference>
<dbReference type="Pfam" id="PF08982">
    <property type="entry name" value="AtaL"/>
    <property type="match status" value="1"/>
</dbReference>
<reference evidence="1 2" key="1">
    <citation type="submission" date="2020-10" db="EMBL/GenBank/DDBJ databases">
        <title>The genome sequence of Chitinilyticum litopenaei 4Y14.</title>
        <authorList>
            <person name="Liu Y."/>
        </authorList>
    </citation>
    <scope>NUCLEOTIDE SEQUENCE [LARGE SCALE GENOMIC DNA]</scope>
    <source>
        <strain evidence="1 2">4Y14</strain>
    </source>
</reference>
<keyword evidence="2" id="KW-1185">Reference proteome</keyword>
<gene>
    <name evidence="1" type="ORF">INR99_10480</name>
</gene>
<dbReference type="Gene3D" id="3.30.530.20">
    <property type="match status" value="1"/>
</dbReference>
<evidence type="ECO:0000313" key="1">
    <source>
        <dbReference type="EMBL" id="MBE9609777.1"/>
    </source>
</evidence>
<dbReference type="EMBL" id="JADFUA010000005">
    <property type="protein sequence ID" value="MBE9609777.1"/>
    <property type="molecule type" value="Genomic_DNA"/>
</dbReference>
<organism evidence="1 2">
    <name type="scientific">Chitinilyticum piscinae</name>
    <dbReference type="NCBI Taxonomy" id="2866724"/>
    <lineage>
        <taxon>Bacteria</taxon>
        <taxon>Pseudomonadati</taxon>
        <taxon>Pseudomonadota</taxon>
        <taxon>Betaproteobacteria</taxon>
        <taxon>Neisseriales</taxon>
        <taxon>Chitinibacteraceae</taxon>
        <taxon>Chitinilyticum</taxon>
    </lineage>
</organism>
<dbReference type="AlphaFoldDB" id="A0A8J7FL32"/>
<proteinExistence type="predicted"/>
<sequence>MRHEHLIQVNDLSNPHTPCLTRNQLWQGLVLRAREPQRFMEQLDGVIILGEGEGWIRREMRFGKMAVVDHIVFTHETSVHYQTEAGVDHAGGTLVMLIEEPETESLFVRFRYDTPHEVPEGERHLLNYVRQAWQDNDLATVQLIRQLAAEGLLG</sequence>
<dbReference type="SUPFAM" id="SSF55961">
    <property type="entry name" value="Bet v1-like"/>
    <property type="match status" value="1"/>
</dbReference>
<dbReference type="InterPro" id="IPR015075">
    <property type="entry name" value="AtaL"/>
</dbReference>
<dbReference type="InterPro" id="IPR023393">
    <property type="entry name" value="START-like_dom_sf"/>
</dbReference>
<accession>A0A8J7FL32</accession>
<evidence type="ECO:0000313" key="2">
    <source>
        <dbReference type="Proteomes" id="UP000604481"/>
    </source>
</evidence>
<name>A0A8J7FL32_9NEIS</name>
<comment type="caution">
    <text evidence="1">The sequence shown here is derived from an EMBL/GenBank/DDBJ whole genome shotgun (WGS) entry which is preliminary data.</text>
</comment>